<dbReference type="PROSITE" id="PS50089">
    <property type="entry name" value="ZF_RING_2"/>
    <property type="match status" value="1"/>
</dbReference>
<protein>
    <recommendedName>
        <fullName evidence="11">E3 ubiquitin-protein ligase RMA</fullName>
        <ecNumber evidence="11">2.3.2.27</ecNumber>
    </recommendedName>
    <alternativeName>
        <fullName evidence="11">Protein RING membrane-anchor</fullName>
    </alternativeName>
    <alternativeName>
        <fullName evidence="11">RING-type E3 ubiquitin transferase RMA</fullName>
    </alternativeName>
</protein>
<feature type="compositionally biased region" description="Basic residues" evidence="12">
    <location>
        <begin position="214"/>
        <end position="235"/>
    </location>
</feature>
<dbReference type="GO" id="GO:0008270">
    <property type="term" value="F:zinc ion binding"/>
    <property type="evidence" value="ECO:0007669"/>
    <property type="project" value="UniProtKB-KW"/>
</dbReference>
<evidence type="ECO:0000256" key="1">
    <source>
        <dbReference type="ARBA" id="ARBA00000900"/>
    </source>
</evidence>
<keyword evidence="5 11" id="KW-0479">Metal-binding</keyword>
<keyword evidence="4 11" id="KW-0808">Transferase</keyword>
<keyword evidence="8 11" id="KW-0862">Zinc</keyword>
<organism evidence="14 15">
    <name type="scientific">Lolium multiflorum</name>
    <name type="common">Italian ryegrass</name>
    <name type="synonym">Lolium perenne subsp. multiflorum</name>
    <dbReference type="NCBI Taxonomy" id="4521"/>
    <lineage>
        <taxon>Eukaryota</taxon>
        <taxon>Viridiplantae</taxon>
        <taxon>Streptophyta</taxon>
        <taxon>Embryophyta</taxon>
        <taxon>Tracheophyta</taxon>
        <taxon>Spermatophyta</taxon>
        <taxon>Magnoliopsida</taxon>
        <taxon>Liliopsida</taxon>
        <taxon>Poales</taxon>
        <taxon>Poaceae</taxon>
        <taxon>BOP clade</taxon>
        <taxon>Pooideae</taxon>
        <taxon>Poodae</taxon>
        <taxon>Poeae</taxon>
        <taxon>Poeae Chloroplast Group 2 (Poeae type)</taxon>
        <taxon>Loliodinae</taxon>
        <taxon>Loliinae</taxon>
        <taxon>Lolium</taxon>
    </lineage>
</organism>
<dbReference type="PANTHER" id="PTHR12313">
    <property type="entry name" value="E3 UBIQUITIN-PROTEIN LIGASE RNF5-RELATED"/>
    <property type="match status" value="1"/>
</dbReference>
<dbReference type="Pfam" id="PF13923">
    <property type="entry name" value="zf-C3HC4_2"/>
    <property type="match status" value="1"/>
</dbReference>
<feature type="compositionally biased region" description="Low complexity" evidence="12">
    <location>
        <begin position="298"/>
        <end position="310"/>
    </location>
</feature>
<feature type="compositionally biased region" description="Polar residues" evidence="12">
    <location>
        <begin position="565"/>
        <end position="576"/>
    </location>
</feature>
<evidence type="ECO:0000256" key="3">
    <source>
        <dbReference type="ARBA" id="ARBA00004906"/>
    </source>
</evidence>
<feature type="region of interest" description="Disordered" evidence="12">
    <location>
        <begin position="548"/>
        <end position="616"/>
    </location>
</feature>
<feature type="transmembrane region" description="Helical" evidence="11">
    <location>
        <begin position="7"/>
        <end position="25"/>
    </location>
</feature>
<evidence type="ECO:0000256" key="6">
    <source>
        <dbReference type="ARBA" id="ARBA00022771"/>
    </source>
</evidence>
<evidence type="ECO:0000259" key="13">
    <source>
        <dbReference type="PROSITE" id="PS50089"/>
    </source>
</evidence>
<accession>A0AAD8U094</accession>
<evidence type="ECO:0000256" key="9">
    <source>
        <dbReference type="ARBA" id="ARBA00023136"/>
    </source>
</evidence>
<dbReference type="InterPro" id="IPR013083">
    <property type="entry name" value="Znf_RING/FYVE/PHD"/>
</dbReference>
<name>A0AAD8U094_LOLMU</name>
<feature type="compositionally biased region" description="Basic and acidic residues" evidence="12">
    <location>
        <begin position="596"/>
        <end position="607"/>
    </location>
</feature>
<gene>
    <name evidence="14" type="ORF">QYE76_012989</name>
</gene>
<comment type="catalytic activity">
    <reaction evidence="1 11">
        <text>S-ubiquitinyl-[E2 ubiquitin-conjugating enzyme]-L-cysteine + [acceptor protein]-L-lysine = [E2 ubiquitin-conjugating enzyme]-L-cysteine + N(6)-ubiquitinyl-[acceptor protein]-L-lysine.</text>
        <dbReference type="EC" id="2.3.2.27"/>
    </reaction>
</comment>
<keyword evidence="11" id="KW-0812">Transmembrane</keyword>
<keyword evidence="11" id="KW-1133">Transmembrane helix</keyword>
<dbReference type="SMART" id="SM00184">
    <property type="entry name" value="RING"/>
    <property type="match status" value="1"/>
</dbReference>
<feature type="region of interest" description="Disordered" evidence="12">
    <location>
        <begin position="163"/>
        <end position="316"/>
    </location>
</feature>
<dbReference type="PROSITE" id="PS00518">
    <property type="entry name" value="ZF_RING_1"/>
    <property type="match status" value="1"/>
</dbReference>
<evidence type="ECO:0000256" key="5">
    <source>
        <dbReference type="ARBA" id="ARBA00022723"/>
    </source>
</evidence>
<evidence type="ECO:0000256" key="10">
    <source>
        <dbReference type="PROSITE-ProRule" id="PRU00175"/>
    </source>
</evidence>
<proteinExistence type="predicted"/>
<evidence type="ECO:0000256" key="7">
    <source>
        <dbReference type="ARBA" id="ARBA00022786"/>
    </source>
</evidence>
<comment type="caution">
    <text evidence="14">The sequence shown here is derived from an EMBL/GenBank/DDBJ whole genome shotgun (WGS) entry which is preliminary data.</text>
</comment>
<evidence type="ECO:0000313" key="15">
    <source>
        <dbReference type="Proteomes" id="UP001231189"/>
    </source>
</evidence>
<dbReference type="GO" id="GO:0005789">
    <property type="term" value="C:endoplasmic reticulum membrane"/>
    <property type="evidence" value="ECO:0007669"/>
    <property type="project" value="UniProtKB-SubCell"/>
</dbReference>
<feature type="domain" description="RING-type" evidence="13">
    <location>
        <begin position="326"/>
        <end position="367"/>
    </location>
</feature>
<evidence type="ECO:0000313" key="14">
    <source>
        <dbReference type="EMBL" id="KAK1696292.1"/>
    </source>
</evidence>
<dbReference type="AlphaFoldDB" id="A0AAD8U094"/>
<keyword evidence="7 11" id="KW-0833">Ubl conjugation pathway</keyword>
<dbReference type="InterPro" id="IPR045103">
    <property type="entry name" value="RNF5/RNF185-like"/>
</dbReference>
<keyword evidence="6 10" id="KW-0863">Zinc-finger</keyword>
<reference evidence="14" key="1">
    <citation type="submission" date="2023-07" db="EMBL/GenBank/DDBJ databases">
        <title>A chromosome-level genome assembly of Lolium multiflorum.</title>
        <authorList>
            <person name="Chen Y."/>
            <person name="Copetti D."/>
            <person name="Kolliker R."/>
            <person name="Studer B."/>
        </authorList>
    </citation>
    <scope>NUCLEOTIDE SEQUENCE</scope>
    <source>
        <strain evidence="14">02402/16</strain>
        <tissue evidence="14">Leaf</tissue>
    </source>
</reference>
<dbReference type="EMBL" id="JAUUTY010000001">
    <property type="protein sequence ID" value="KAK1696292.1"/>
    <property type="molecule type" value="Genomic_DNA"/>
</dbReference>
<feature type="compositionally biased region" description="Low complexity" evidence="12">
    <location>
        <begin position="200"/>
        <end position="213"/>
    </location>
</feature>
<keyword evidence="9 11" id="KW-0472">Membrane</keyword>
<comment type="domain">
    <text evidence="11">The RING-type zinc finger domain is responsible for E3 ligase activity.</text>
</comment>
<evidence type="ECO:0000256" key="2">
    <source>
        <dbReference type="ARBA" id="ARBA00004308"/>
    </source>
</evidence>
<dbReference type="InterPro" id="IPR001841">
    <property type="entry name" value="Znf_RING"/>
</dbReference>
<comment type="pathway">
    <text evidence="3 11">Protein modification; protein ubiquitination.</text>
</comment>
<comment type="function">
    <text evidence="11">E3 ubiquitin-protein ligase.</text>
</comment>
<keyword evidence="11" id="KW-0256">Endoplasmic reticulum</keyword>
<feature type="region of interest" description="Disordered" evidence="12">
    <location>
        <begin position="384"/>
        <end position="408"/>
    </location>
</feature>
<evidence type="ECO:0000256" key="11">
    <source>
        <dbReference type="RuleBase" id="RU369090"/>
    </source>
</evidence>
<dbReference type="EC" id="2.3.2.27" evidence="11"/>
<dbReference type="GO" id="GO:0006511">
    <property type="term" value="P:ubiquitin-dependent protein catabolic process"/>
    <property type="evidence" value="ECO:0007669"/>
    <property type="project" value="UniProtKB-UniRule"/>
</dbReference>
<keyword evidence="15" id="KW-1185">Reference proteome</keyword>
<dbReference type="GO" id="GO:0061630">
    <property type="term" value="F:ubiquitin protein ligase activity"/>
    <property type="evidence" value="ECO:0007669"/>
    <property type="project" value="UniProtKB-UniRule"/>
</dbReference>
<feature type="compositionally biased region" description="Gly residues" evidence="12">
    <location>
        <begin position="171"/>
        <end position="182"/>
    </location>
</feature>
<dbReference type="Proteomes" id="UP001231189">
    <property type="component" value="Unassembled WGS sequence"/>
</dbReference>
<evidence type="ECO:0000256" key="4">
    <source>
        <dbReference type="ARBA" id="ARBA00022679"/>
    </source>
</evidence>
<feature type="region of interest" description="Disordered" evidence="12">
    <location>
        <begin position="513"/>
        <end position="535"/>
    </location>
</feature>
<dbReference type="SUPFAM" id="SSF57850">
    <property type="entry name" value="RING/U-box"/>
    <property type="match status" value="1"/>
</dbReference>
<comment type="subcellular location">
    <subcellularLocation>
        <location evidence="2">Endomembrane system</location>
    </subcellularLocation>
    <subcellularLocation>
        <location evidence="11">Endoplasmic reticulum membrane</location>
        <topology evidence="11">Single-pass type IV membrane protein</topology>
    </subcellularLocation>
</comment>
<evidence type="ECO:0000256" key="8">
    <source>
        <dbReference type="ARBA" id="ARBA00022833"/>
    </source>
</evidence>
<dbReference type="CDD" id="cd16745">
    <property type="entry name" value="RING-HC_AtRMA-like"/>
    <property type="match status" value="1"/>
</dbReference>
<dbReference type="InterPro" id="IPR017907">
    <property type="entry name" value="Znf_RING_CS"/>
</dbReference>
<evidence type="ECO:0000256" key="12">
    <source>
        <dbReference type="SAM" id="MobiDB-lite"/>
    </source>
</evidence>
<sequence>MHVVYMLNYILIFFFNTSICVYWHLEYIFFFNTSTFLRDRWADGSPTTEPRGCCLGRVLGWVFAVGIEESGGIRQRKFQSKCAYISSLSLSSVGAGGGDGAGPGGGGAAGPKRRRRWRRLLPVLAAVRPRIRSINLRPGPPLGFVQSSVPAEAEKTSAIHMAGWADSGSSRGRGGGGGGFANRGGANNMNTRWRARTPPQHQQQQNEQQQHQQQQHHQHQQHQHHQHQQHQHHQHQQQQHYRPVNDNDQSSQHRHHLAAGGPYLGHHRRQRSFSTSTSHPQPAHPPQTHPTPTDHKSPAPATNAGANAIASEPDDKARRNAANFECNVCFDMADDPVVTKCGHLFCWECLYQWLHVHSHHRECPVCKGEVADDAIIPIYGRGGSAASVHTAPPRPTGARVESSRQQQQQAALDWHMAHDDEDGNPMDDLQRLFGVSFLRDAMMSLMPGDDTDMEDYTNPYHHPDLFDDHYNVTDFQSFVAAGAGPSRGHGRHDVSADDIIGTFFDYTTPQEPGFAYRGGRRQRGRARGAASADHSGFAEMMGSSWSMGGSSSSASYRDTGASGPHVNTNAGGSSRPNGGWTERRGRSNRNSYSGGGREDAEQQETRNRATFALVPT</sequence>
<dbReference type="Gene3D" id="3.30.40.10">
    <property type="entry name" value="Zinc/RING finger domain, C3HC4 (zinc finger)"/>
    <property type="match status" value="1"/>
</dbReference>